<keyword evidence="4 7" id="KW-0812">Transmembrane</keyword>
<dbReference type="Pfam" id="PF07681">
    <property type="entry name" value="DoxX"/>
    <property type="match status" value="1"/>
</dbReference>
<feature type="transmembrane region" description="Helical" evidence="7">
    <location>
        <begin position="85"/>
        <end position="110"/>
    </location>
</feature>
<reference evidence="9 10" key="2">
    <citation type="submission" date="2016-10" db="EMBL/GenBank/DDBJ databases">
        <title>Evaluation of Human, Veterinary and Environmental Mycobacterium chelonae Isolates by Core Genome Phylogenomic Analysis, Targeted Gene Comparison, and Anti-microbial Susceptibility Patterns: A Tale of Mistaken Identities.</title>
        <authorList>
            <person name="Fogelson S.B."/>
            <person name="Camus A.C."/>
            <person name="Lorenz W."/>
            <person name="Vasireddy R."/>
            <person name="Vasireddy S."/>
            <person name="Smith T."/>
            <person name="Brown-Elliott B.A."/>
            <person name="Wallace R.J.Jr."/>
            <person name="Hasan N.A."/>
            <person name="Reischl U."/>
            <person name="Sanchez S."/>
        </authorList>
    </citation>
    <scope>NUCLEOTIDE SEQUENCE [LARGE SCALE GENOMIC DNA]</scope>
    <source>
        <strain evidence="9 10">15518</strain>
    </source>
</reference>
<comment type="caution">
    <text evidence="9">The sequence shown here is derived from an EMBL/GenBank/DDBJ whole genome shotgun (WGS) entry which is preliminary data.</text>
</comment>
<evidence type="ECO:0000313" key="8">
    <source>
        <dbReference type="EMBL" id="OHT49458.1"/>
    </source>
</evidence>
<protein>
    <submittedName>
        <fullName evidence="9">DoxX family protein</fullName>
    </submittedName>
</protein>
<evidence type="ECO:0000256" key="5">
    <source>
        <dbReference type="ARBA" id="ARBA00022989"/>
    </source>
</evidence>
<keyword evidence="6 7" id="KW-0472">Membrane</keyword>
<comment type="subcellular location">
    <subcellularLocation>
        <location evidence="1">Cell membrane</location>
        <topology evidence="1">Multi-pass membrane protein</topology>
    </subcellularLocation>
</comment>
<evidence type="ECO:0000256" key="1">
    <source>
        <dbReference type="ARBA" id="ARBA00004651"/>
    </source>
</evidence>
<evidence type="ECO:0000256" key="6">
    <source>
        <dbReference type="ARBA" id="ARBA00023136"/>
    </source>
</evidence>
<dbReference type="EMBL" id="MLHW01000014">
    <property type="protein sequence ID" value="OHT49458.1"/>
    <property type="molecule type" value="Genomic_DNA"/>
</dbReference>
<dbReference type="AlphaFoldDB" id="A0A1S1M0I8"/>
<accession>A0A1S1M0I8</accession>
<dbReference type="PANTHER" id="PTHR33452">
    <property type="entry name" value="OXIDOREDUCTASE CATD-RELATED"/>
    <property type="match status" value="1"/>
</dbReference>
<dbReference type="InterPro" id="IPR051907">
    <property type="entry name" value="DoxX-like_oxidoreductase"/>
</dbReference>
<dbReference type="RefSeq" id="WP_057966309.1">
    <property type="nucleotide sequence ID" value="NZ_CP050145.1"/>
</dbReference>
<sequence>MSAPSSATWLRLGQTSAPAATILIRFYVGLIFLCEGILKFLRPETLGTGRFDKAGIPAPAFLANLDGTLETVCGILLLAGLATRVAAVPMIINMAGALLITKAPILWADAALFPKASGWWDFIHESRTDLAQLCGATFLLLAGAGAYSLDAAINRRAAATNP</sequence>
<dbReference type="Proteomes" id="UP000179441">
    <property type="component" value="Unassembled WGS sequence"/>
</dbReference>
<keyword evidence="3" id="KW-1003">Cell membrane</keyword>
<gene>
    <name evidence="8" type="ORF">BKG62_17850</name>
    <name evidence="9" type="ORF">BKG84_06825</name>
</gene>
<proteinExistence type="inferred from homology"/>
<evidence type="ECO:0000256" key="4">
    <source>
        <dbReference type="ARBA" id="ARBA00022692"/>
    </source>
</evidence>
<evidence type="ECO:0000256" key="3">
    <source>
        <dbReference type="ARBA" id="ARBA00022475"/>
    </source>
</evidence>
<name>A0A1S1M0I8_MYCCH</name>
<dbReference type="Proteomes" id="UP000180113">
    <property type="component" value="Unassembled WGS sequence"/>
</dbReference>
<dbReference type="PANTHER" id="PTHR33452:SF1">
    <property type="entry name" value="INNER MEMBRANE PROTEIN YPHA-RELATED"/>
    <property type="match status" value="1"/>
</dbReference>
<evidence type="ECO:0000313" key="10">
    <source>
        <dbReference type="Proteomes" id="UP000179441"/>
    </source>
</evidence>
<dbReference type="InterPro" id="IPR032808">
    <property type="entry name" value="DoxX"/>
</dbReference>
<feature type="transmembrane region" description="Helical" evidence="7">
    <location>
        <begin position="130"/>
        <end position="149"/>
    </location>
</feature>
<feature type="transmembrane region" description="Helical" evidence="7">
    <location>
        <begin position="20"/>
        <end position="41"/>
    </location>
</feature>
<reference evidence="8 11" key="1">
    <citation type="submission" date="2016-10" db="EMBL/GenBank/DDBJ databases">
        <title>Evaluation of Human, Animal and Environmental Mycobacterium chelonae Isolates by Core Genome Phylogenomic Analysis, Targeted Gene Comparison, and Anti-microbial Susceptibility Patterns: A Tale of Mistaken Identities.</title>
        <authorList>
            <person name="Fogelson S.B."/>
            <person name="Camus A.C."/>
            <person name="Lorenz W."/>
            <person name="Vasireddy R."/>
            <person name="Vasireddy S."/>
            <person name="Smith T."/>
            <person name="Brown-Elliott B.A."/>
            <person name="Wallace R.J.Jr."/>
            <person name="Hasan N.A."/>
            <person name="Reischl U."/>
            <person name="Sanchez S."/>
        </authorList>
    </citation>
    <scope>NUCLEOTIDE SEQUENCE [LARGE SCALE GENOMIC DNA]</scope>
    <source>
        <strain evidence="8 11">42895</strain>
    </source>
</reference>
<dbReference type="GO" id="GO:0005886">
    <property type="term" value="C:plasma membrane"/>
    <property type="evidence" value="ECO:0007669"/>
    <property type="project" value="UniProtKB-SubCell"/>
</dbReference>
<organism evidence="9 10">
    <name type="scientific">Mycobacteroides chelonae</name>
    <name type="common">Mycobacterium chelonae</name>
    <dbReference type="NCBI Taxonomy" id="1774"/>
    <lineage>
        <taxon>Bacteria</taxon>
        <taxon>Bacillati</taxon>
        <taxon>Actinomycetota</taxon>
        <taxon>Actinomycetes</taxon>
        <taxon>Mycobacteriales</taxon>
        <taxon>Mycobacteriaceae</taxon>
        <taxon>Mycobacteroides</taxon>
    </lineage>
</organism>
<keyword evidence="10" id="KW-1185">Reference proteome</keyword>
<evidence type="ECO:0000313" key="11">
    <source>
        <dbReference type="Proteomes" id="UP000180113"/>
    </source>
</evidence>
<dbReference type="GeneID" id="31678551"/>
<evidence type="ECO:0000256" key="7">
    <source>
        <dbReference type="SAM" id="Phobius"/>
    </source>
</evidence>
<keyword evidence="5 7" id="KW-1133">Transmembrane helix</keyword>
<evidence type="ECO:0000313" key="9">
    <source>
        <dbReference type="EMBL" id="OHU78149.1"/>
    </source>
</evidence>
<comment type="similarity">
    <text evidence="2">Belongs to the DoxX family.</text>
</comment>
<dbReference type="EMBL" id="MLIS01000001">
    <property type="protein sequence ID" value="OHU78149.1"/>
    <property type="molecule type" value="Genomic_DNA"/>
</dbReference>
<evidence type="ECO:0000256" key="2">
    <source>
        <dbReference type="ARBA" id="ARBA00006679"/>
    </source>
</evidence>